<sequence>MMERFDGSRETFEQMDREERISRIVDVLEGLTHRHSFEVTQPGSKDPSLTIEAMGKKPEILENLYLNLLPLFKSQLSSLLSSLDLIDPQKNPKPVTNPTLEALSHVDQTLEGIVSATVTLTLESPLPDEDHDHHLEKLKVFRFSLLRQNIQHFVRYLIYHQLFRDLKDFIEWCAMPDSVNEDEWILKEGSELREVIQTSMAFCHDTIDITINWCQKSDWALVQEAWLRAQDSFEESLKMFTCRTNRALISTMEADPRYDKNERSTKTKLIVQVAKSAIPLVKLGRIMVKKTSQAIAKKLISESGTELNSRTINQLYFTPVSIYSPLNKLANILYVFDRIAAVMRVDDQDDIRSSVQNLPKDMESTLADLTTFLFPFLPQIKNDSPGTQLKSFFPNLKQSWDKASDQLMDVILSFEVERVVI</sequence>
<dbReference type="OrthoDB" id="2496543at2759"/>
<dbReference type="PANTHER" id="PTHR33069">
    <property type="entry name" value="CHROMOSOME 7, WHOLE GENOME SHOTGUN SEQUENCE-RELATED"/>
    <property type="match status" value="1"/>
</dbReference>
<dbReference type="Proteomes" id="UP000005240">
    <property type="component" value="Unassembled WGS sequence"/>
</dbReference>
<dbReference type="EnsemblFungi" id="PTTG_12448-t43_1">
    <property type="protein sequence ID" value="PTTG_12448-t43_1-p1"/>
    <property type="gene ID" value="PTTG_12448"/>
</dbReference>
<proteinExistence type="predicted"/>
<evidence type="ECO:0000313" key="3">
    <source>
        <dbReference type="Proteomes" id="UP000005240"/>
    </source>
</evidence>
<accession>A0A180G604</accession>
<dbReference type="VEuPathDB" id="FungiDB:PTTG_12448"/>
<dbReference type="EMBL" id="ADAS02000256">
    <property type="protein sequence ID" value="OAV87889.1"/>
    <property type="molecule type" value="Genomic_DNA"/>
</dbReference>
<name>A0A180G604_PUCT1</name>
<reference evidence="2" key="4">
    <citation type="submission" date="2025-05" db="UniProtKB">
        <authorList>
            <consortium name="EnsemblFungi"/>
        </authorList>
    </citation>
    <scope>IDENTIFICATION</scope>
    <source>
        <strain evidence="2">isolate 1-1 / race 1 (BBBD)</strain>
    </source>
</reference>
<evidence type="ECO:0000313" key="1">
    <source>
        <dbReference type="EMBL" id="OAV87889.1"/>
    </source>
</evidence>
<dbReference type="PANTHER" id="PTHR33069:SF3">
    <property type="entry name" value="DYNEIN HEAVY CHAIN TAIL DOMAIN-CONTAINING PROTEIN"/>
    <property type="match status" value="1"/>
</dbReference>
<protein>
    <submittedName>
        <fullName evidence="1 2">Uncharacterized protein</fullName>
    </submittedName>
</protein>
<reference evidence="1" key="2">
    <citation type="submission" date="2016-05" db="EMBL/GenBank/DDBJ databases">
        <title>Comparative analysis highlights variable genome content of wheat rusts and divergence of the mating loci.</title>
        <authorList>
            <person name="Cuomo C.A."/>
            <person name="Bakkeren G."/>
            <person name="Szabo L."/>
            <person name="Khalil H."/>
            <person name="Joly D."/>
            <person name="Goldberg J."/>
            <person name="Young S."/>
            <person name="Zeng Q."/>
            <person name="Fellers J."/>
        </authorList>
    </citation>
    <scope>NUCLEOTIDE SEQUENCE [LARGE SCALE GENOMIC DNA]</scope>
    <source>
        <strain evidence="1">1-1 BBBD Race 1</strain>
    </source>
</reference>
<organism evidence="1">
    <name type="scientific">Puccinia triticina (isolate 1-1 / race 1 (BBBD))</name>
    <name type="common">Brown leaf rust fungus</name>
    <dbReference type="NCBI Taxonomy" id="630390"/>
    <lineage>
        <taxon>Eukaryota</taxon>
        <taxon>Fungi</taxon>
        <taxon>Dikarya</taxon>
        <taxon>Basidiomycota</taxon>
        <taxon>Pucciniomycotina</taxon>
        <taxon>Pucciniomycetes</taxon>
        <taxon>Pucciniales</taxon>
        <taxon>Pucciniaceae</taxon>
        <taxon>Puccinia</taxon>
    </lineage>
</organism>
<dbReference type="AlphaFoldDB" id="A0A180G604"/>
<keyword evidence="3" id="KW-1185">Reference proteome</keyword>
<evidence type="ECO:0000313" key="2">
    <source>
        <dbReference type="EnsemblFungi" id="PTTG_12448-t43_1-p1"/>
    </source>
</evidence>
<gene>
    <name evidence="1" type="ORF">PTTG_12448</name>
</gene>
<reference evidence="1" key="1">
    <citation type="submission" date="2009-11" db="EMBL/GenBank/DDBJ databases">
        <authorList>
            <consortium name="The Broad Institute Genome Sequencing Platform"/>
            <person name="Ward D."/>
            <person name="Feldgarden M."/>
            <person name="Earl A."/>
            <person name="Young S.K."/>
            <person name="Zeng Q."/>
            <person name="Koehrsen M."/>
            <person name="Alvarado L."/>
            <person name="Berlin A."/>
            <person name="Bochicchio J."/>
            <person name="Borenstein D."/>
            <person name="Chapman S.B."/>
            <person name="Chen Z."/>
            <person name="Engels R."/>
            <person name="Freedman E."/>
            <person name="Gellesch M."/>
            <person name="Goldberg J."/>
            <person name="Griggs A."/>
            <person name="Gujja S."/>
            <person name="Heilman E."/>
            <person name="Heiman D."/>
            <person name="Hepburn T."/>
            <person name="Howarth C."/>
            <person name="Jen D."/>
            <person name="Larson L."/>
            <person name="Lewis B."/>
            <person name="Mehta T."/>
            <person name="Park D."/>
            <person name="Pearson M."/>
            <person name="Roberts A."/>
            <person name="Saif S."/>
            <person name="Shea T."/>
            <person name="Shenoy N."/>
            <person name="Sisk P."/>
            <person name="Stolte C."/>
            <person name="Sykes S."/>
            <person name="Thomson T."/>
            <person name="Walk T."/>
            <person name="White J."/>
            <person name="Yandava C."/>
            <person name="Izard J."/>
            <person name="Baranova O.V."/>
            <person name="Blanton J.M."/>
            <person name="Tanner A.C."/>
            <person name="Dewhirst F.E."/>
            <person name="Haas B."/>
            <person name="Nusbaum C."/>
            <person name="Birren B."/>
        </authorList>
    </citation>
    <scope>NUCLEOTIDE SEQUENCE [LARGE SCALE GENOMIC DNA]</scope>
    <source>
        <strain evidence="1">1-1 BBBD Race 1</strain>
    </source>
</reference>
<reference evidence="2 3" key="3">
    <citation type="journal article" date="2017" name="G3 (Bethesda)">
        <title>Comparative analysis highlights variable genome content of wheat rusts and divergence of the mating loci.</title>
        <authorList>
            <person name="Cuomo C.A."/>
            <person name="Bakkeren G."/>
            <person name="Khalil H.B."/>
            <person name="Panwar V."/>
            <person name="Joly D."/>
            <person name="Linning R."/>
            <person name="Sakthikumar S."/>
            <person name="Song X."/>
            <person name="Adiconis X."/>
            <person name="Fan L."/>
            <person name="Goldberg J.M."/>
            <person name="Levin J.Z."/>
            <person name="Young S."/>
            <person name="Zeng Q."/>
            <person name="Anikster Y."/>
            <person name="Bruce M."/>
            <person name="Wang M."/>
            <person name="Yin C."/>
            <person name="McCallum B."/>
            <person name="Szabo L.J."/>
            <person name="Hulbert S."/>
            <person name="Chen X."/>
            <person name="Fellers J.P."/>
        </authorList>
    </citation>
    <scope>NUCLEOTIDE SEQUENCE</scope>
    <source>
        <strain evidence="3">Isolate 1-1 / race 1 (BBBD)</strain>
        <strain evidence="2">isolate 1-1 / race 1 (BBBD)</strain>
    </source>
</reference>